<dbReference type="Proteomes" id="UP000192582">
    <property type="component" value="Unassembled WGS sequence"/>
</dbReference>
<gene>
    <name evidence="3" type="ORF">SAMN00790413_03413</name>
</gene>
<dbReference type="AlphaFoldDB" id="A0A1W1UWQ7"/>
<dbReference type="InterPro" id="IPR009057">
    <property type="entry name" value="Homeodomain-like_sf"/>
</dbReference>
<dbReference type="Gene3D" id="3.30.420.10">
    <property type="entry name" value="Ribonuclease H-like superfamily/Ribonuclease H"/>
    <property type="match status" value="1"/>
</dbReference>
<evidence type="ECO:0000313" key="3">
    <source>
        <dbReference type="EMBL" id="SMB85466.1"/>
    </source>
</evidence>
<dbReference type="PANTHER" id="PTHR46564">
    <property type="entry name" value="TRANSPOSASE"/>
    <property type="match status" value="1"/>
</dbReference>
<dbReference type="PANTHER" id="PTHR46564:SF1">
    <property type="entry name" value="TRANSPOSASE"/>
    <property type="match status" value="1"/>
</dbReference>
<dbReference type="RefSeq" id="WP_084047360.1">
    <property type="nucleotide sequence ID" value="NZ_FWWU01000008.1"/>
</dbReference>
<name>A0A1W1UWQ7_9DEIO</name>
<evidence type="ECO:0000313" key="4">
    <source>
        <dbReference type="Proteomes" id="UP000192582"/>
    </source>
</evidence>
<dbReference type="OrthoDB" id="59017at2"/>
<dbReference type="InterPro" id="IPR002622">
    <property type="entry name" value="Transposase_14"/>
</dbReference>
<dbReference type="NCBIfam" id="NF033545">
    <property type="entry name" value="transpos_IS630"/>
    <property type="match status" value="1"/>
</dbReference>
<dbReference type="InterPro" id="IPR038717">
    <property type="entry name" value="Tc1-like_DDE_dom"/>
</dbReference>
<dbReference type="SUPFAM" id="SSF46689">
    <property type="entry name" value="Homeodomain-like"/>
    <property type="match status" value="1"/>
</dbReference>
<evidence type="ECO:0000259" key="1">
    <source>
        <dbReference type="Pfam" id="PF01710"/>
    </source>
</evidence>
<protein>
    <submittedName>
        <fullName evidence="3">Transposase</fullName>
    </submittedName>
</protein>
<dbReference type="EMBL" id="FWWU01000008">
    <property type="protein sequence ID" value="SMB85466.1"/>
    <property type="molecule type" value="Genomic_DNA"/>
</dbReference>
<organism evidence="3 4">
    <name type="scientific">Deinococcus hopiensis KR-140</name>
    <dbReference type="NCBI Taxonomy" id="695939"/>
    <lineage>
        <taxon>Bacteria</taxon>
        <taxon>Thermotogati</taxon>
        <taxon>Deinococcota</taxon>
        <taxon>Deinococci</taxon>
        <taxon>Deinococcales</taxon>
        <taxon>Deinococcaceae</taxon>
        <taxon>Deinococcus</taxon>
    </lineage>
</organism>
<dbReference type="GO" id="GO:0003676">
    <property type="term" value="F:nucleic acid binding"/>
    <property type="evidence" value="ECO:0007669"/>
    <property type="project" value="InterPro"/>
</dbReference>
<feature type="domain" description="Transposase Synechocystis PCC 6803" evidence="1">
    <location>
        <begin position="9"/>
        <end position="130"/>
    </location>
</feature>
<accession>A0A1W1UWQ7</accession>
<dbReference type="InterPro" id="IPR047655">
    <property type="entry name" value="Transpos_IS630-like"/>
</dbReference>
<reference evidence="3" key="1">
    <citation type="submission" date="2017-04" db="EMBL/GenBank/DDBJ databases">
        <authorList>
            <person name="Afonso C.L."/>
            <person name="Miller P.J."/>
            <person name="Scott M.A."/>
            <person name="Spackman E."/>
            <person name="Goraichik I."/>
            <person name="Dimitrov K.M."/>
            <person name="Suarez D.L."/>
            <person name="Swayne D.E."/>
        </authorList>
    </citation>
    <scope>NUCLEOTIDE SEQUENCE [LARGE SCALE GENOMIC DNA]</scope>
    <source>
        <strain evidence="3">KR-140</strain>
    </source>
</reference>
<dbReference type="STRING" id="695939.SAMN00790413_03413"/>
<feature type="domain" description="Tc1-like transposase DDE" evidence="2">
    <location>
        <begin position="147"/>
        <end position="286"/>
    </location>
</feature>
<proteinExistence type="predicted"/>
<evidence type="ECO:0000259" key="2">
    <source>
        <dbReference type="Pfam" id="PF13358"/>
    </source>
</evidence>
<dbReference type="Pfam" id="PF01710">
    <property type="entry name" value="HTH_Tnp_IS630"/>
    <property type="match status" value="1"/>
</dbReference>
<sequence>MKAVGGRGYSLDLRERVVAAVEGGQTRKEVARLYRMRIETVDTYLEKQRLGTLHEVGRSSGRPPRVTPLHEEQLLQQLKAHDDATLIEHARMLEEATGLKVSFKTVDRVFRKHHITRKKTLVAFERSEERRQQFLNDLAPYLTHPEQLVFLDESGFHTAMTRGYARAHRTERAHGYVPRNHGRNQTLICALQLTGPSVPFVLTGAVNGPSFEWYIRHLVCPILQPGQVVVMDNLSSHHRASVPTLIEAQGCRILFLPPYSPDFNPIELMFSQVKAAVRAKACRTVDGLISAIGAALQAVRAQDINAWFRHAYPSVSL</sequence>
<keyword evidence="4" id="KW-1185">Reference proteome</keyword>
<dbReference type="Pfam" id="PF13358">
    <property type="entry name" value="DDE_3"/>
    <property type="match status" value="1"/>
</dbReference>
<dbReference type="InterPro" id="IPR036397">
    <property type="entry name" value="RNaseH_sf"/>
</dbReference>